<evidence type="ECO:0000313" key="1">
    <source>
        <dbReference type="EMBL" id="WMY82297.1"/>
    </source>
</evidence>
<reference evidence="1" key="1">
    <citation type="submission" date="2023-06" db="EMBL/GenBank/DDBJ databases">
        <authorList>
            <person name="Lutz T."/>
            <person name="Bien S."/>
            <person name="Langer G."/>
            <person name="Heinze C."/>
        </authorList>
    </citation>
    <scope>NUCLEOTIDE SEQUENCE</scope>
    <source>
        <strain evidence="1">P3</strain>
    </source>
</reference>
<organism evidence="1">
    <name type="scientific">Diplodia fraxini partitivirus 1</name>
    <dbReference type="NCBI Taxonomy" id="3073354"/>
    <lineage>
        <taxon>Viruses</taxon>
        <taxon>Riboviria</taxon>
        <taxon>Orthornavirae</taxon>
        <taxon>Pisuviricota</taxon>
        <taxon>Duplopiviricetes</taxon>
        <taxon>Durnavirales</taxon>
        <taxon>Partitiviridae</taxon>
    </lineage>
</organism>
<proteinExistence type="predicted"/>
<sequence length="272" mass="30746">MVVSLPRPFSSFPRCGVTASQFVYKMKGTNTEYHDTPTSWHTLKPCDCFLCSDIRSHGLRPVRRSVKKDRKLSKFPTAFKKALLTRSRLLGRRLARVEWLCLRDAVRKQVARHVSPVTKELSSLASRVSRLELSHPTDLQQVSDAVALLQLQTQILKRQIFLATEEKTNLSESCSHLTNKLKIQVPGSGFVLIKIPGVGTSHANVPQLVTTVCETCRLAREDTIYGWSGTELQWSHIDISAFPSSSKLTTRSPLSYQFIWSAILDHKFNRLV</sequence>
<accession>A0AA51X279</accession>
<dbReference type="EMBL" id="OR199888">
    <property type="protein sequence ID" value="WMY82297.1"/>
    <property type="molecule type" value="Genomic_RNA"/>
</dbReference>
<protein>
    <submittedName>
        <fullName evidence="1">Uncharacterized protein</fullName>
    </submittedName>
</protein>
<name>A0AA51X279_9VIRU</name>